<reference evidence="8 9" key="1">
    <citation type="journal article" date="2013" name="Curr. Biol.">
        <title>The Genome of the Foraminiferan Reticulomyxa filosa.</title>
        <authorList>
            <person name="Glockner G."/>
            <person name="Hulsmann N."/>
            <person name="Schleicher M."/>
            <person name="Noegel A.A."/>
            <person name="Eichinger L."/>
            <person name="Gallinger C."/>
            <person name="Pawlowski J."/>
            <person name="Sierra R."/>
            <person name="Euteneuer U."/>
            <person name="Pillet L."/>
            <person name="Moustafa A."/>
            <person name="Platzer M."/>
            <person name="Groth M."/>
            <person name="Szafranski K."/>
            <person name="Schliwa M."/>
        </authorList>
    </citation>
    <scope>NUCLEOTIDE SEQUENCE [LARGE SCALE GENOMIC DNA]</scope>
</reference>
<keyword evidence="9" id="KW-1185">Reference proteome</keyword>
<comment type="caution">
    <text evidence="8">The sequence shown here is derived from an EMBL/GenBank/DDBJ whole genome shotgun (WGS) entry which is preliminary data.</text>
</comment>
<name>X6MJW9_RETFI</name>
<dbReference type="GO" id="GO:0005669">
    <property type="term" value="C:transcription factor TFIID complex"/>
    <property type="evidence" value="ECO:0007669"/>
    <property type="project" value="InterPro"/>
</dbReference>
<evidence type="ECO:0000256" key="1">
    <source>
        <dbReference type="ARBA" id="ARBA00004123"/>
    </source>
</evidence>
<feature type="compositionally biased region" description="Basic residues" evidence="6">
    <location>
        <begin position="241"/>
        <end position="252"/>
    </location>
</feature>
<dbReference type="PANTHER" id="PTHR13218">
    <property type="entry name" value="TRANSCRIPTION INITIATION FACTOR TFIID SUBUNIT 11-RELATED"/>
    <property type="match status" value="1"/>
</dbReference>
<gene>
    <name evidence="8" type="ORF">RFI_23445</name>
</gene>
<feature type="compositionally biased region" description="Basic and acidic residues" evidence="6">
    <location>
        <begin position="373"/>
        <end position="382"/>
    </location>
</feature>
<dbReference type="GO" id="GO:0051123">
    <property type="term" value="P:RNA polymerase II preinitiation complex assembly"/>
    <property type="evidence" value="ECO:0007669"/>
    <property type="project" value="InterPro"/>
</dbReference>
<dbReference type="PANTHER" id="PTHR13218:SF8">
    <property type="entry name" value="TRANSCRIPTION INITIATION FACTOR TFIID SUBUNIT 11"/>
    <property type="match status" value="1"/>
</dbReference>
<evidence type="ECO:0000256" key="5">
    <source>
        <dbReference type="ARBA" id="ARBA00023242"/>
    </source>
</evidence>
<proteinExistence type="inferred from homology"/>
<evidence type="ECO:0000256" key="2">
    <source>
        <dbReference type="ARBA" id="ARBA00009788"/>
    </source>
</evidence>
<dbReference type="Pfam" id="PF04719">
    <property type="entry name" value="TAFII28"/>
    <property type="match status" value="1"/>
</dbReference>
<feature type="compositionally biased region" description="Low complexity" evidence="6">
    <location>
        <begin position="527"/>
        <end position="563"/>
    </location>
</feature>
<feature type="compositionally biased region" description="Basic and acidic residues" evidence="6">
    <location>
        <begin position="724"/>
        <end position="734"/>
    </location>
</feature>
<feature type="compositionally biased region" description="Polar residues" evidence="6">
    <location>
        <begin position="500"/>
        <end position="516"/>
    </location>
</feature>
<feature type="region of interest" description="Disordered" evidence="6">
    <location>
        <begin position="223"/>
        <end position="253"/>
    </location>
</feature>
<keyword evidence="5" id="KW-0539">Nucleus</keyword>
<sequence>MTSLHSDPSAMYCLTVRNPWGWLICKGAKLVEHQDTLLPEEAVDQITAVQVSGTFTPKDKQMCIHPIVLYYLQKFEPYIFNNDKDFTINPNQSPTKQLSNRKQLHKIIIRYFEGMCNKIIGAIRFKECHKSSEPEDENVGMRMDPIFYDWPFSMKYQWIVNSHSLFDTKVGGHKEEKGLSKITDDRIIQQVQSSSQSLSPALTFAERVSDEILNIKRVTHNRGSTVTNTRKHRTQNDEKHKHGRLIGKKRKRGEMEQDAEFDFDFETSSEVFIHCYCYDCDFFGFLFCFEEKKDNTKKWKKRKKKYEPTKAKRSRGTDAAANEDDNGEGNNNRDGKERTKRKGAYDKKTSMEAKSKRKSGQDKSKQMKGQTKATDKTKDKDKTQRKKKKKSKKESDVSVGRSKAASSPSPFPSSSPPSFASSSSAESGNSSDSSDDDNDRDHSRRRRRRRHHRHRRKTRVDNDDSSPSESGHDTRSDTNASDNERGHERDSKTENESESESAIQTQSETESESGNRQIKAIKREGDNNNNMNVNNNDGNGNIASATITTINNNDDNNNENNATRKSSRQRKKKWVDPGSTISQERKKEMQKLIIESRNQYFAKKRKRTKDWANALSQMDEKQWRRYEMFLKSKLEPIPIKQIMAKSLGMDSYRMITDKMCIVMQALCKSVVMDLVLTSREVQKEEAQSQLELEREKLRHEQNHVENPNTPNKAQDAPNGDSEDADMKGNNEIDIEKLFGPIRPSHLQEAYRRLHANPESFL</sequence>
<evidence type="ECO:0000256" key="6">
    <source>
        <dbReference type="SAM" id="MobiDB-lite"/>
    </source>
</evidence>
<feature type="compositionally biased region" description="Low complexity" evidence="6">
    <location>
        <begin position="416"/>
        <end position="432"/>
    </location>
</feature>
<evidence type="ECO:0000313" key="8">
    <source>
        <dbReference type="EMBL" id="ETO13926.1"/>
    </source>
</evidence>
<dbReference type="InterPro" id="IPR006809">
    <property type="entry name" value="TAFII28_dom"/>
</dbReference>
<dbReference type="InterPro" id="IPR045127">
    <property type="entry name" value="TAF11-like"/>
</dbReference>
<feature type="compositionally biased region" description="Basic residues" evidence="6">
    <location>
        <begin position="383"/>
        <end position="392"/>
    </location>
</feature>
<dbReference type="Proteomes" id="UP000023152">
    <property type="component" value="Unassembled WGS sequence"/>
</dbReference>
<dbReference type="SUPFAM" id="SSF47113">
    <property type="entry name" value="Histone-fold"/>
    <property type="match status" value="1"/>
</dbReference>
<dbReference type="InterPro" id="IPR009072">
    <property type="entry name" value="Histone-fold"/>
</dbReference>
<comment type="subcellular location">
    <subcellularLocation>
        <location evidence="1">Nucleus</location>
    </subcellularLocation>
</comment>
<dbReference type="GO" id="GO:0016251">
    <property type="term" value="F:RNA polymerase II general transcription initiation factor activity"/>
    <property type="evidence" value="ECO:0007669"/>
    <property type="project" value="TreeGrafter"/>
</dbReference>
<evidence type="ECO:0000259" key="7">
    <source>
        <dbReference type="Pfam" id="PF04719"/>
    </source>
</evidence>
<evidence type="ECO:0000256" key="3">
    <source>
        <dbReference type="ARBA" id="ARBA00023015"/>
    </source>
</evidence>
<protein>
    <recommendedName>
        <fullName evidence="7">TAFII28-like protein domain-containing protein</fullName>
    </recommendedName>
</protein>
<dbReference type="CDD" id="cd08048">
    <property type="entry name" value="HFD_TAF11"/>
    <property type="match status" value="1"/>
</dbReference>
<keyword evidence="4" id="KW-0804">Transcription</keyword>
<feature type="domain" description="TAFII28-like protein" evidence="7">
    <location>
        <begin position="615"/>
        <end position="700"/>
    </location>
</feature>
<keyword evidence="3" id="KW-0805">Transcription regulation</keyword>
<evidence type="ECO:0000256" key="4">
    <source>
        <dbReference type="ARBA" id="ARBA00023163"/>
    </source>
</evidence>
<feature type="region of interest" description="Disordered" evidence="6">
    <location>
        <begin position="299"/>
        <end position="582"/>
    </location>
</feature>
<feature type="compositionally biased region" description="Basic and acidic residues" evidence="6">
    <location>
        <begin position="331"/>
        <end position="365"/>
    </location>
</feature>
<feature type="compositionally biased region" description="Basic and acidic residues" evidence="6">
    <location>
        <begin position="470"/>
        <end position="495"/>
    </location>
</feature>
<feature type="compositionally biased region" description="Basic residues" evidence="6">
    <location>
        <begin position="443"/>
        <end position="458"/>
    </location>
</feature>
<evidence type="ECO:0000313" key="9">
    <source>
        <dbReference type="Proteomes" id="UP000023152"/>
    </source>
</evidence>
<dbReference type="EMBL" id="ASPP01020321">
    <property type="protein sequence ID" value="ETO13926.1"/>
    <property type="molecule type" value="Genomic_DNA"/>
</dbReference>
<organism evidence="8 9">
    <name type="scientific">Reticulomyxa filosa</name>
    <dbReference type="NCBI Taxonomy" id="46433"/>
    <lineage>
        <taxon>Eukaryota</taxon>
        <taxon>Sar</taxon>
        <taxon>Rhizaria</taxon>
        <taxon>Retaria</taxon>
        <taxon>Foraminifera</taxon>
        <taxon>Monothalamids</taxon>
        <taxon>Reticulomyxidae</taxon>
        <taxon>Reticulomyxa</taxon>
    </lineage>
</organism>
<dbReference type="GO" id="GO:0046982">
    <property type="term" value="F:protein heterodimerization activity"/>
    <property type="evidence" value="ECO:0007669"/>
    <property type="project" value="InterPro"/>
</dbReference>
<accession>X6MJW9</accession>
<dbReference type="Gene3D" id="1.10.20.10">
    <property type="entry name" value="Histone, subunit A"/>
    <property type="match status" value="1"/>
</dbReference>
<feature type="region of interest" description="Disordered" evidence="6">
    <location>
        <begin position="700"/>
        <end position="734"/>
    </location>
</feature>
<comment type="similarity">
    <text evidence="2">Belongs to the TAF11 family.</text>
</comment>
<dbReference type="AlphaFoldDB" id="X6MJW9"/>